<dbReference type="Proteomes" id="UP000241494">
    <property type="component" value="Segment"/>
</dbReference>
<protein>
    <submittedName>
        <fullName evidence="3">Putative hoc protein</fullName>
    </submittedName>
</protein>
<evidence type="ECO:0000313" key="10">
    <source>
        <dbReference type="Proteomes" id="UP000241265"/>
    </source>
</evidence>
<dbReference type="EMBL" id="KU686195">
    <property type="protein sequence ID" value="AOV58105.1"/>
    <property type="molecule type" value="Genomic_DNA"/>
</dbReference>
<dbReference type="Proteomes" id="UP000203521">
    <property type="component" value="Segment"/>
</dbReference>
<evidence type="ECO:0000313" key="6">
    <source>
        <dbReference type="EMBL" id="AOV58105.1"/>
    </source>
</evidence>
<evidence type="ECO:0000313" key="2">
    <source>
        <dbReference type="EMBL" id="AGH26966.1"/>
    </source>
</evidence>
<dbReference type="EMBL" id="KU686194">
    <property type="protein sequence ID" value="AOV57855.1"/>
    <property type="molecule type" value="Genomic_DNA"/>
</dbReference>
<dbReference type="RefSeq" id="YP_007673144.1">
    <property type="nucleotide sequence ID" value="NC_020837.1"/>
</dbReference>
<evidence type="ECO:0000313" key="8">
    <source>
        <dbReference type="Proteomes" id="UP000203521"/>
    </source>
</evidence>
<reference evidence="2 8" key="1">
    <citation type="submission" date="2010-11" db="EMBL/GenBank/DDBJ databases">
        <title>The Genome Sequence of Synechococcus phage S-CAM1 0208SB26.</title>
        <authorList>
            <consortium name="The Broad Institute Genome Sequencing Platform"/>
            <person name="Henn M.R."/>
            <person name="Martiny J."/>
            <person name="Weihe C."/>
            <person name="Levin J."/>
            <person name="Malboeuf C."/>
            <person name="Casali M."/>
            <person name="Russ C."/>
            <person name="Lennon N."/>
            <person name="Chapman S.B."/>
            <person name="Erlich R."/>
            <person name="Young S.K."/>
            <person name="Yandava C."/>
            <person name="Zeng Q."/>
            <person name="Alvarado L."/>
            <person name="Anderson S."/>
            <person name="Berlin A."/>
            <person name="Chen Z."/>
            <person name="Freedman E."/>
            <person name="Gellesch M."/>
            <person name="Goldberg J."/>
            <person name="Green L."/>
            <person name="Griggs A."/>
            <person name="Gujja S."/>
            <person name="Heilman E.R."/>
            <person name="Heiman D."/>
            <person name="Hollinger A."/>
            <person name="Howarth C."/>
            <person name="Larson L."/>
            <person name="Mehta T."/>
            <person name="Pearson M."/>
            <person name="Roberts A."/>
            <person name="Ryan E."/>
            <person name="Saif S."/>
            <person name="Shea T."/>
            <person name="Shenoy N."/>
            <person name="Sisk P."/>
            <person name="Stolte C."/>
            <person name="Sykes S."/>
            <person name="White J."/>
            <person name="Haas B."/>
            <person name="Nusbaum C."/>
            <person name="Birren B."/>
        </authorList>
    </citation>
    <scope>NUCLEOTIDE SEQUENCE [LARGE SCALE GENOMIC DNA]</scope>
    <source>
        <strain evidence="2 8">S-CAM1</strain>
    </source>
</reference>
<dbReference type="Proteomes" id="UP000240287">
    <property type="component" value="Genome"/>
</dbReference>
<name>M4QHQ5_9CAUD</name>
<dbReference type="Proteomes" id="UP000241610">
    <property type="component" value="Segment"/>
</dbReference>
<sequence>MTTQVQFRRGTTAEHAHFAGAQGELTIDTDKNMAVVHDGTTNGGFDVFRARWEYLNQSVTLGTSLRYLVDSSGGPLTLTLPLYNNQLVPKAGDTLEFIDINFTWDTNNVTIVDPIGREFQNTFGVISSPLVFDLKGARVQLIWDGNYWRVIV</sequence>
<organism evidence="2 8">
    <name type="scientific">Synechococcus phage S-CAM1</name>
    <dbReference type="NCBI Taxonomy" id="754037"/>
    <lineage>
        <taxon>Viruses</taxon>
        <taxon>Duplodnaviria</taxon>
        <taxon>Heunggongvirae</taxon>
        <taxon>Uroviricota</taxon>
        <taxon>Caudoviricetes</taxon>
        <taxon>Pantevenvirales</taxon>
        <taxon>Kyanoviridae</taxon>
        <taxon>Anaposvirus</taxon>
        <taxon>Anaposvirus socalone</taxon>
    </lineage>
</organism>
<dbReference type="Proteomes" id="UP000241591">
    <property type="component" value="Segment"/>
</dbReference>
<evidence type="ECO:0000313" key="3">
    <source>
        <dbReference type="EMBL" id="AOV57355.1"/>
    </source>
</evidence>
<dbReference type="Proteomes" id="UP000241265">
    <property type="component" value="Genome"/>
</dbReference>
<evidence type="ECO:0000313" key="9">
    <source>
        <dbReference type="Proteomes" id="UP000240287"/>
    </source>
</evidence>
<dbReference type="EMBL" id="KU686196">
    <property type="protein sequence ID" value="AOV58355.1"/>
    <property type="molecule type" value="Genomic_DNA"/>
</dbReference>
<dbReference type="Pfam" id="PF18454">
    <property type="entry name" value="Mtd_N"/>
    <property type="match status" value="1"/>
</dbReference>
<accession>M4QHQ5</accession>
<evidence type="ECO:0000313" key="7">
    <source>
        <dbReference type="EMBL" id="AOV58355.1"/>
    </source>
</evidence>
<proteinExistence type="predicted"/>
<dbReference type="EMBL" id="KU686193">
    <property type="protein sequence ID" value="AOV57605.1"/>
    <property type="molecule type" value="Genomic_DNA"/>
</dbReference>
<keyword evidence="8" id="KW-1185">Reference proteome</keyword>
<gene>
    <name evidence="5" type="ORF">C030809_100</name>
    <name evidence="7" type="ORF">C290910_100</name>
    <name evidence="4" type="ORF">N170310_100</name>
    <name evidence="3" type="ORF">N330309_100</name>
    <name evidence="6" type="ORF">S170810_100</name>
    <name evidence="2" type="ORF">SXBG_00231</name>
</gene>
<dbReference type="GeneID" id="15009652"/>
<evidence type="ECO:0000313" key="4">
    <source>
        <dbReference type="EMBL" id="AOV57605.1"/>
    </source>
</evidence>
<feature type="domain" description="Major tropism determinant N-terminal" evidence="1">
    <location>
        <begin position="5"/>
        <end position="41"/>
    </location>
</feature>
<dbReference type="OrthoDB" id="24322at10239"/>
<dbReference type="EMBL" id="KU686192">
    <property type="protein sequence ID" value="AOV57355.1"/>
    <property type="molecule type" value="Genomic_DNA"/>
</dbReference>
<dbReference type="InterPro" id="IPR041352">
    <property type="entry name" value="Mtd_N"/>
</dbReference>
<dbReference type="EMBL" id="HQ634177">
    <property type="protein sequence ID" value="AGH26966.1"/>
    <property type="molecule type" value="Genomic_DNA"/>
</dbReference>
<evidence type="ECO:0000313" key="5">
    <source>
        <dbReference type="EMBL" id="AOV57855.1"/>
    </source>
</evidence>
<dbReference type="Gene3D" id="2.10.10.30">
    <property type="match status" value="1"/>
</dbReference>
<reference evidence="9 10" key="2">
    <citation type="journal article" date="2016" name="Virology">
        <title>The genomic content and context of auxiliary metabolic genes in marine cyanomyoviruses.</title>
        <authorList>
            <person name="Crummett L.T."/>
            <person name="Puxty R.J."/>
            <person name="Weihe C."/>
            <person name="Marston M.F."/>
            <person name="Martiny J.B."/>
        </authorList>
    </citation>
    <scope>NUCLEOTIDE SEQUENCE [LARGE SCALE GENOMIC DNA]</scope>
    <source>
        <strain evidence="3">0309SB33</strain>
        <strain evidence="4">0310NB17</strain>
        <strain evidence="5">0809CC03</strain>
        <strain evidence="6">0810SB17</strain>
        <strain evidence="7">0910CC29</strain>
    </source>
</reference>
<dbReference type="KEGG" id="vg:15009652"/>
<evidence type="ECO:0000259" key="1">
    <source>
        <dbReference type="Pfam" id="PF18454"/>
    </source>
</evidence>